<keyword evidence="4 7" id="KW-0067">ATP-binding</keyword>
<accession>A0A328F9W3</accession>
<evidence type="ECO:0000313" key="9">
    <source>
        <dbReference type="Proteomes" id="UP000293902"/>
    </source>
</evidence>
<dbReference type="InterPro" id="IPR005670">
    <property type="entry name" value="PstB-like"/>
</dbReference>
<dbReference type="OrthoDB" id="5448699at2"/>
<dbReference type="EMBL" id="QLNI01000027">
    <property type="protein sequence ID" value="RAM01421.1"/>
    <property type="molecule type" value="Genomic_DNA"/>
</dbReference>
<dbReference type="SUPFAM" id="SSF52540">
    <property type="entry name" value="P-loop containing nucleoside triphosphate hydrolases"/>
    <property type="match status" value="1"/>
</dbReference>
<name>A0A328F9W3_9BACT</name>
<dbReference type="Gene3D" id="3.40.50.300">
    <property type="entry name" value="P-loop containing nucleotide triphosphate hydrolases"/>
    <property type="match status" value="1"/>
</dbReference>
<dbReference type="Proteomes" id="UP000293902">
    <property type="component" value="Chromosome"/>
</dbReference>
<evidence type="ECO:0000256" key="1">
    <source>
        <dbReference type="ARBA" id="ARBA00022448"/>
    </source>
</evidence>
<reference evidence="7 8" key="1">
    <citation type="submission" date="2018-06" db="EMBL/GenBank/DDBJ databases">
        <title>Complete Genome Sequence of Desulfobacter hydrogenophilus (DSM3380).</title>
        <authorList>
            <person name="Marietou A."/>
            <person name="Schreiber L."/>
            <person name="Marshall I."/>
            <person name="Jorgensen B."/>
        </authorList>
    </citation>
    <scope>NUCLEOTIDE SEQUENCE [LARGE SCALE GENOMIC DNA]</scope>
    <source>
        <strain evidence="7 8">DSM 3380</strain>
    </source>
</reference>
<dbReference type="GO" id="GO:0016020">
    <property type="term" value="C:membrane"/>
    <property type="evidence" value="ECO:0007669"/>
    <property type="project" value="InterPro"/>
</dbReference>
<dbReference type="InterPro" id="IPR017871">
    <property type="entry name" value="ABC_transporter-like_CS"/>
</dbReference>
<dbReference type="GO" id="GO:0005315">
    <property type="term" value="F:phosphate transmembrane transporter activity"/>
    <property type="evidence" value="ECO:0007669"/>
    <property type="project" value="InterPro"/>
</dbReference>
<evidence type="ECO:0000313" key="8">
    <source>
        <dbReference type="Proteomes" id="UP000248798"/>
    </source>
</evidence>
<protein>
    <submittedName>
        <fullName evidence="6">ATP-binding cassette domain-containing protein</fullName>
    </submittedName>
    <submittedName>
        <fullName evidence="7">Phosphate ABC transporter ATP-binding protein</fullName>
    </submittedName>
</protein>
<proteinExistence type="predicted"/>
<dbReference type="GO" id="GO:0005524">
    <property type="term" value="F:ATP binding"/>
    <property type="evidence" value="ECO:0007669"/>
    <property type="project" value="UniProtKB-KW"/>
</dbReference>
<dbReference type="PROSITE" id="PS00211">
    <property type="entry name" value="ABC_TRANSPORTER_1"/>
    <property type="match status" value="1"/>
</dbReference>
<dbReference type="GO" id="GO:0035435">
    <property type="term" value="P:phosphate ion transmembrane transport"/>
    <property type="evidence" value="ECO:0007669"/>
    <property type="project" value="InterPro"/>
</dbReference>
<evidence type="ECO:0000256" key="2">
    <source>
        <dbReference type="ARBA" id="ARBA00022592"/>
    </source>
</evidence>
<dbReference type="CDD" id="cd03260">
    <property type="entry name" value="ABC_PstB_phosphate_transporter"/>
    <property type="match status" value="1"/>
</dbReference>
<evidence type="ECO:0000256" key="3">
    <source>
        <dbReference type="ARBA" id="ARBA00022741"/>
    </source>
</evidence>
<evidence type="ECO:0000313" key="6">
    <source>
        <dbReference type="EMBL" id="QBH14522.1"/>
    </source>
</evidence>
<evidence type="ECO:0000256" key="4">
    <source>
        <dbReference type="ARBA" id="ARBA00022840"/>
    </source>
</evidence>
<reference evidence="6 9" key="2">
    <citation type="submission" date="2019-02" db="EMBL/GenBank/DDBJ databases">
        <title>Complete genome sequence of Desulfobacter hydrogenophilus AcRS1.</title>
        <authorList>
            <person name="Marietou A."/>
            <person name="Lund M.B."/>
            <person name="Marshall I.P.G."/>
            <person name="Schreiber L."/>
            <person name="Jorgensen B."/>
        </authorList>
    </citation>
    <scope>NUCLEOTIDE SEQUENCE [LARGE SCALE GENOMIC DNA]</scope>
    <source>
        <strain evidence="6 9">AcRS1</strain>
    </source>
</reference>
<keyword evidence="9" id="KW-1185">Reference proteome</keyword>
<dbReference type="AlphaFoldDB" id="A0A328F9W3"/>
<dbReference type="Pfam" id="PF00005">
    <property type="entry name" value="ABC_tran"/>
    <property type="match status" value="1"/>
</dbReference>
<sequence length="233" mass="26621">MQNPIKIKIRHLYFYYKTRTILENINIDIHANTITSITGPSGQGKSSFLTILNRLCHNMDGARVDGQVTIDFGNGFEDIFQKNYALPELRKRVGMVFQAPNPLPVSIYKNVTFPLKLAGKKNKDSIREKVKNALEHAFLWDEVKDRLSDDARLLSGGQQQRLCLARSLVLDPQVLLLDEPTSSLDETSVQVIEELLARLKNRCTIIMVSHYMDQVKRVADQQFILRDRQLKPG</sequence>
<dbReference type="InterPro" id="IPR027417">
    <property type="entry name" value="P-loop_NTPase"/>
</dbReference>
<dbReference type="InterPro" id="IPR003439">
    <property type="entry name" value="ABC_transporter-like_ATP-bd"/>
</dbReference>
<keyword evidence="1" id="KW-0813">Transport</keyword>
<dbReference type="RefSeq" id="WP_111957630.1">
    <property type="nucleotide sequence ID" value="NZ_CP036313.1"/>
</dbReference>
<dbReference type="PANTHER" id="PTHR43423">
    <property type="entry name" value="ABC TRANSPORTER I FAMILY MEMBER 17"/>
    <property type="match status" value="1"/>
</dbReference>
<keyword evidence="2" id="KW-0592">Phosphate transport</keyword>
<dbReference type="PANTHER" id="PTHR43423:SF1">
    <property type="entry name" value="ABC TRANSPORTER I FAMILY MEMBER 17"/>
    <property type="match status" value="1"/>
</dbReference>
<evidence type="ECO:0000313" key="7">
    <source>
        <dbReference type="EMBL" id="RAM01421.1"/>
    </source>
</evidence>
<dbReference type="EMBL" id="CP036313">
    <property type="protein sequence ID" value="QBH14522.1"/>
    <property type="molecule type" value="Genomic_DNA"/>
</dbReference>
<dbReference type="InterPro" id="IPR003593">
    <property type="entry name" value="AAA+_ATPase"/>
</dbReference>
<feature type="domain" description="ABC transporter" evidence="5">
    <location>
        <begin position="7"/>
        <end position="233"/>
    </location>
</feature>
<dbReference type="PROSITE" id="PS50893">
    <property type="entry name" value="ABC_TRANSPORTER_2"/>
    <property type="match status" value="1"/>
</dbReference>
<organism evidence="7 8">
    <name type="scientific">Desulfobacter hydrogenophilus</name>
    <dbReference type="NCBI Taxonomy" id="2291"/>
    <lineage>
        <taxon>Bacteria</taxon>
        <taxon>Pseudomonadati</taxon>
        <taxon>Thermodesulfobacteriota</taxon>
        <taxon>Desulfobacteria</taxon>
        <taxon>Desulfobacterales</taxon>
        <taxon>Desulfobacteraceae</taxon>
        <taxon>Desulfobacter</taxon>
    </lineage>
</organism>
<dbReference type="SMART" id="SM00382">
    <property type="entry name" value="AAA"/>
    <property type="match status" value="1"/>
</dbReference>
<keyword evidence="3" id="KW-0547">Nucleotide-binding</keyword>
<evidence type="ECO:0000259" key="5">
    <source>
        <dbReference type="PROSITE" id="PS50893"/>
    </source>
</evidence>
<gene>
    <name evidence="7" type="primary">pstB</name>
    <name evidence="7" type="ORF">DO021_13760</name>
    <name evidence="6" type="ORF">EYB58_17270</name>
</gene>
<dbReference type="GO" id="GO:0016887">
    <property type="term" value="F:ATP hydrolysis activity"/>
    <property type="evidence" value="ECO:0007669"/>
    <property type="project" value="InterPro"/>
</dbReference>
<dbReference type="Proteomes" id="UP000248798">
    <property type="component" value="Unassembled WGS sequence"/>
</dbReference>